<evidence type="ECO:0000259" key="6">
    <source>
        <dbReference type="Pfam" id="PF05199"/>
    </source>
</evidence>
<keyword evidence="5" id="KW-0560">Oxidoreductase</keyword>
<evidence type="ECO:0000313" key="8">
    <source>
        <dbReference type="Proteomes" id="UP001556692"/>
    </source>
</evidence>
<evidence type="ECO:0000256" key="5">
    <source>
        <dbReference type="ARBA" id="ARBA00023002"/>
    </source>
</evidence>
<accession>A0ABV3SCI9</accession>
<comment type="similarity">
    <text evidence="2">Belongs to the GMC oxidoreductase family.</text>
</comment>
<keyword evidence="4" id="KW-0274">FAD</keyword>
<evidence type="ECO:0000313" key="7">
    <source>
        <dbReference type="EMBL" id="MEX0404459.1"/>
    </source>
</evidence>
<keyword evidence="3" id="KW-0285">Flavoprotein</keyword>
<proteinExistence type="inferred from homology"/>
<dbReference type="EMBL" id="JBDPGJ010000001">
    <property type="protein sequence ID" value="MEX0404459.1"/>
    <property type="molecule type" value="Genomic_DNA"/>
</dbReference>
<dbReference type="InterPro" id="IPR007867">
    <property type="entry name" value="GMC_OxRtase_C"/>
</dbReference>
<dbReference type="InterPro" id="IPR036188">
    <property type="entry name" value="FAD/NAD-bd_sf"/>
</dbReference>
<evidence type="ECO:0000256" key="2">
    <source>
        <dbReference type="ARBA" id="ARBA00010790"/>
    </source>
</evidence>
<reference evidence="7 8" key="1">
    <citation type="submission" date="2024-05" db="EMBL/GenBank/DDBJ databases">
        <authorList>
            <person name="Jiang F."/>
        </authorList>
    </citation>
    <scope>NUCLEOTIDE SEQUENCE [LARGE SCALE GENOMIC DNA]</scope>
    <source>
        <strain evidence="7 8">LZ166</strain>
    </source>
</reference>
<dbReference type="PANTHER" id="PTHR42784:SF1">
    <property type="entry name" value="PYRANOSE 2-OXIDASE"/>
    <property type="match status" value="1"/>
</dbReference>
<dbReference type="Pfam" id="PF05199">
    <property type="entry name" value="GMC_oxred_C"/>
    <property type="match status" value="1"/>
</dbReference>
<comment type="caution">
    <text evidence="7">The sequence shown here is derived from an EMBL/GenBank/DDBJ whole genome shotgun (WGS) entry which is preliminary data.</text>
</comment>
<organism evidence="7 8">
    <name type="scientific">Aquibium pacificus</name>
    <dbReference type="NCBI Taxonomy" id="3153579"/>
    <lineage>
        <taxon>Bacteria</taxon>
        <taxon>Pseudomonadati</taxon>
        <taxon>Pseudomonadota</taxon>
        <taxon>Alphaproteobacteria</taxon>
        <taxon>Hyphomicrobiales</taxon>
        <taxon>Phyllobacteriaceae</taxon>
        <taxon>Aquibium</taxon>
    </lineage>
</organism>
<dbReference type="Proteomes" id="UP001556692">
    <property type="component" value="Unassembled WGS sequence"/>
</dbReference>
<evidence type="ECO:0000256" key="4">
    <source>
        <dbReference type="ARBA" id="ARBA00022827"/>
    </source>
</evidence>
<evidence type="ECO:0000256" key="3">
    <source>
        <dbReference type="ARBA" id="ARBA00022630"/>
    </source>
</evidence>
<evidence type="ECO:0000256" key="1">
    <source>
        <dbReference type="ARBA" id="ARBA00001974"/>
    </source>
</evidence>
<dbReference type="Gene3D" id="3.50.50.60">
    <property type="entry name" value="FAD/NAD(P)-binding domain"/>
    <property type="match status" value="2"/>
</dbReference>
<dbReference type="RefSeq" id="WP_367952349.1">
    <property type="nucleotide sequence ID" value="NZ_JBDPGJ010000001.1"/>
</dbReference>
<dbReference type="SUPFAM" id="SSF51905">
    <property type="entry name" value="FAD/NAD(P)-binding domain"/>
    <property type="match status" value="1"/>
</dbReference>
<name>A0ABV3SCI9_9HYPH</name>
<sequence length="486" mass="53060">MIRDAETAEAGAFGDRTFDVCIVGAGPAGITLARRLGAAGKLVGLFEAGGFDYDPASQEVYEGITAGQPYYPLDGCRLRYFGGTSNHWGGWTRALEADDFELRPHNPLSGWPIKKADLDPYASEADDILNLPATTAAPDVLPDRSDLRPQLFRFSRPTTRFGEKYRAELESSANIETYLNANLVDLRIDENGKRVTEANFRTYGRDEPFTVRAGTFVLCLGGLENPRALLNANSQIAAGLGNEHDLVGRYFLEHPHAPVGSALLRAAPPSMLVYSPTPDMMRSRKILNFGLRIGYFDQWNAPEFTGAFDPSPACGVDFETALEAQVAGSPAPCPGLVVDVMVACEQSLDPANRVRLIDEKDRFGWRRIALDWRLSDMDVRTLTTAAKKAAEDMATYDIGRMRLADWVSNGEPPGVDHVWGGNHHMGTTRMSADPRHGVVDADCKVHGLDNLYMGGSSVFATSGHANPTYTIVQLALRLGDHLRGNT</sequence>
<comment type="cofactor">
    <cofactor evidence="1">
        <name>FAD</name>
        <dbReference type="ChEBI" id="CHEBI:57692"/>
    </cofactor>
</comment>
<keyword evidence="8" id="KW-1185">Reference proteome</keyword>
<dbReference type="InterPro" id="IPR051473">
    <property type="entry name" value="P2Ox-like"/>
</dbReference>
<dbReference type="PANTHER" id="PTHR42784">
    <property type="entry name" value="PYRANOSE 2-OXIDASE"/>
    <property type="match status" value="1"/>
</dbReference>
<gene>
    <name evidence="7" type="ORF">ABGN05_02150</name>
</gene>
<feature type="domain" description="Glucose-methanol-choline oxidoreductase C-terminal" evidence="6">
    <location>
        <begin position="351"/>
        <end position="475"/>
    </location>
</feature>
<protein>
    <submittedName>
        <fullName evidence="7">GMC family oxidoreductase</fullName>
    </submittedName>
</protein>